<sequence length="424" mass="46263">MAEHVFSRRNILQASAAGISVTFVSSAWAQQADPPMHAVGRPAPQVPGPEPLPENEKIGFAVVGLGKLALGQVLPAFGEAHAAKLAAVVSGNAEKAERVAAGAGLPRDAIYSYDSFDRIADDPRIQVVYIILPNALHADWTVRAFEAGKHVLCEKPMATSAADCQRMIDAAKAADRKLMIAYRCQYEPHNLEAMRRMRSGAIGAPRMVATDNGRPSDPSDPSDQWRLDRELSGGGALMDIGIYGINAARYLLNEEPVEVRAWTYTPKDDPRFDETPDVIGWQFRMPSGVLVNGSTSFSYHGTSRLEVMGEKGRLVLDPATNYRGIEMQLHGAEGERQPRIQAVDQFAREMDWMAQAVRGNRPIVSPGGEGMQDIRLMEAVFESLRKDGAPVRTDWNYARALDPAEAVKPLFGGNAMRVYGLGDP</sequence>
<name>A0ABZ0B4W4_9SPHN</name>
<dbReference type="Pfam" id="PF01408">
    <property type="entry name" value="GFO_IDH_MocA"/>
    <property type="match status" value="1"/>
</dbReference>
<dbReference type="SUPFAM" id="SSF55347">
    <property type="entry name" value="Glyceraldehyde-3-phosphate dehydrogenase-like, C-terminal domain"/>
    <property type="match status" value="1"/>
</dbReference>
<dbReference type="Proteomes" id="UP001302249">
    <property type="component" value="Chromosome"/>
</dbReference>
<dbReference type="InterPro" id="IPR050463">
    <property type="entry name" value="Gfo/Idh/MocA_oxidrdct_glycsds"/>
</dbReference>
<evidence type="ECO:0000313" key="6">
    <source>
        <dbReference type="Proteomes" id="UP001302249"/>
    </source>
</evidence>
<organism evidence="5 6">
    <name type="scientific">Stakelama saccharophila</name>
    <dbReference type="NCBI Taxonomy" id="3075605"/>
    <lineage>
        <taxon>Bacteria</taxon>
        <taxon>Pseudomonadati</taxon>
        <taxon>Pseudomonadota</taxon>
        <taxon>Alphaproteobacteria</taxon>
        <taxon>Sphingomonadales</taxon>
        <taxon>Sphingomonadaceae</taxon>
        <taxon>Stakelama</taxon>
    </lineage>
</organism>
<dbReference type="EMBL" id="CP135076">
    <property type="protein sequence ID" value="WNO52430.1"/>
    <property type="molecule type" value="Genomic_DNA"/>
</dbReference>
<feature type="domain" description="Gfo/Idh/MocA-like oxidoreductase N-terminal" evidence="3">
    <location>
        <begin position="59"/>
        <end position="182"/>
    </location>
</feature>
<dbReference type="InterPro" id="IPR036291">
    <property type="entry name" value="NAD(P)-bd_dom_sf"/>
</dbReference>
<evidence type="ECO:0000256" key="2">
    <source>
        <dbReference type="SAM" id="MobiDB-lite"/>
    </source>
</evidence>
<dbReference type="PRINTS" id="PR01775">
    <property type="entry name" value="GLFROXRDTASE"/>
</dbReference>
<dbReference type="PANTHER" id="PTHR43818:SF11">
    <property type="entry name" value="BCDNA.GH03377"/>
    <property type="match status" value="1"/>
</dbReference>
<dbReference type="PANTHER" id="PTHR43818">
    <property type="entry name" value="BCDNA.GH03377"/>
    <property type="match status" value="1"/>
</dbReference>
<dbReference type="Pfam" id="PF22725">
    <property type="entry name" value="GFO_IDH_MocA_C3"/>
    <property type="match status" value="1"/>
</dbReference>
<protein>
    <submittedName>
        <fullName evidence="5">Gfo/Idh/MocA family oxidoreductase</fullName>
    </submittedName>
</protein>
<evidence type="ECO:0000259" key="3">
    <source>
        <dbReference type="Pfam" id="PF01408"/>
    </source>
</evidence>
<evidence type="ECO:0000256" key="1">
    <source>
        <dbReference type="ARBA" id="ARBA00023002"/>
    </source>
</evidence>
<dbReference type="PROSITE" id="PS51318">
    <property type="entry name" value="TAT"/>
    <property type="match status" value="1"/>
</dbReference>
<dbReference type="InterPro" id="IPR000683">
    <property type="entry name" value="Gfo/Idh/MocA-like_OxRdtase_N"/>
</dbReference>
<accession>A0ABZ0B4W4</accession>
<dbReference type="InterPro" id="IPR055170">
    <property type="entry name" value="GFO_IDH_MocA-like_dom"/>
</dbReference>
<keyword evidence="6" id="KW-1185">Reference proteome</keyword>
<gene>
    <name evidence="5" type="ORF">RPR59_08030</name>
</gene>
<evidence type="ECO:0000259" key="4">
    <source>
        <dbReference type="Pfam" id="PF22725"/>
    </source>
</evidence>
<feature type="domain" description="GFO/IDH/MocA-like oxidoreductase" evidence="4">
    <location>
        <begin position="192"/>
        <end position="314"/>
    </location>
</feature>
<reference evidence="5 6" key="1">
    <citation type="submission" date="2023-09" db="EMBL/GenBank/DDBJ databases">
        <authorList>
            <person name="Rey-Velasco X."/>
        </authorList>
    </citation>
    <scope>NUCLEOTIDE SEQUENCE [LARGE SCALE GENOMIC DNA]</scope>
    <source>
        <strain evidence="5 6">W311</strain>
    </source>
</reference>
<keyword evidence="1" id="KW-0560">Oxidoreductase</keyword>
<dbReference type="InterPro" id="IPR008354">
    <property type="entry name" value="Glc-Fru_OxRdtase_bac"/>
</dbReference>
<dbReference type="Gene3D" id="3.40.50.720">
    <property type="entry name" value="NAD(P)-binding Rossmann-like Domain"/>
    <property type="match status" value="1"/>
</dbReference>
<evidence type="ECO:0000313" key="5">
    <source>
        <dbReference type="EMBL" id="WNO52430.1"/>
    </source>
</evidence>
<dbReference type="RefSeq" id="WP_313912865.1">
    <property type="nucleotide sequence ID" value="NZ_CP135076.1"/>
</dbReference>
<dbReference type="SUPFAM" id="SSF51735">
    <property type="entry name" value="NAD(P)-binding Rossmann-fold domains"/>
    <property type="match status" value="1"/>
</dbReference>
<dbReference type="Gene3D" id="3.30.360.10">
    <property type="entry name" value="Dihydrodipicolinate Reductase, domain 2"/>
    <property type="match status" value="1"/>
</dbReference>
<feature type="region of interest" description="Disordered" evidence="2">
    <location>
        <begin position="206"/>
        <end position="225"/>
    </location>
</feature>
<proteinExistence type="predicted"/>
<dbReference type="InterPro" id="IPR006311">
    <property type="entry name" value="TAT_signal"/>
</dbReference>